<evidence type="ECO:0000313" key="9">
    <source>
        <dbReference type="EMBL" id="MEY8000533.1"/>
    </source>
</evidence>
<feature type="domain" description="Four-carbon acid sugar kinase nucleotide binding" evidence="8">
    <location>
        <begin position="250"/>
        <end position="416"/>
    </location>
</feature>
<dbReference type="EMBL" id="JBGEWD010000008">
    <property type="protein sequence ID" value="MEY8000533.1"/>
    <property type="molecule type" value="Genomic_DNA"/>
</dbReference>
<keyword evidence="5" id="KW-0067">ATP-binding</keyword>
<dbReference type="Pfam" id="PF17042">
    <property type="entry name" value="NBD_C"/>
    <property type="match status" value="1"/>
</dbReference>
<gene>
    <name evidence="9" type="ORF">AB8U03_10060</name>
</gene>
<comment type="similarity">
    <text evidence="1">Belongs to the four-carbon acid sugar kinase family.</text>
</comment>
<dbReference type="InterPro" id="IPR010737">
    <property type="entry name" value="4-carb_acid_sugar_kinase_N"/>
</dbReference>
<protein>
    <submittedName>
        <fullName evidence="9">Four-carbon acid sugar kinase family protein</fullName>
        <ecNumber evidence="9">2.7.1.-</ecNumber>
    </submittedName>
</protein>
<dbReference type="InterPro" id="IPR042213">
    <property type="entry name" value="NBD_C_sf"/>
</dbReference>
<dbReference type="InterPro" id="IPR031475">
    <property type="entry name" value="NBD_C"/>
</dbReference>
<dbReference type="GO" id="GO:0016301">
    <property type="term" value="F:kinase activity"/>
    <property type="evidence" value="ECO:0007669"/>
    <property type="project" value="UniProtKB-KW"/>
</dbReference>
<organism evidence="9 10">
    <name type="scientific">Clostridium moutaii</name>
    <dbReference type="NCBI Taxonomy" id="3240932"/>
    <lineage>
        <taxon>Bacteria</taxon>
        <taxon>Bacillati</taxon>
        <taxon>Bacillota</taxon>
        <taxon>Clostridia</taxon>
        <taxon>Eubacteriales</taxon>
        <taxon>Clostridiaceae</taxon>
        <taxon>Clostridium</taxon>
    </lineage>
</organism>
<keyword evidence="4 9" id="KW-0418">Kinase</keyword>
<evidence type="ECO:0000256" key="3">
    <source>
        <dbReference type="ARBA" id="ARBA00022741"/>
    </source>
</evidence>
<dbReference type="Proteomes" id="UP001564657">
    <property type="component" value="Unassembled WGS sequence"/>
</dbReference>
<evidence type="ECO:0000256" key="2">
    <source>
        <dbReference type="ARBA" id="ARBA00022679"/>
    </source>
</evidence>
<keyword evidence="3" id="KW-0547">Nucleotide-binding</keyword>
<reference evidence="9 10" key="1">
    <citation type="submission" date="2024-08" db="EMBL/GenBank/DDBJ databases">
        <title>Clostridium lapicellarii sp. nov., and Clostridium renhuaiense sp. nov., two species isolated from the mud in a fermentation cellar used for producing sauce-flavour Chinese liquors.</title>
        <authorList>
            <person name="Yang F."/>
            <person name="Wang H."/>
            <person name="Chen L.Q."/>
            <person name="Zhou N."/>
            <person name="Lu J.J."/>
            <person name="Pu X.X."/>
            <person name="Wan B."/>
            <person name="Wang L."/>
            <person name="Liu S.J."/>
        </authorList>
    </citation>
    <scope>NUCLEOTIDE SEQUENCE [LARGE SCALE GENOMIC DNA]</scope>
    <source>
        <strain evidence="9 10">MT-5</strain>
    </source>
</reference>
<evidence type="ECO:0000259" key="7">
    <source>
        <dbReference type="Pfam" id="PF07005"/>
    </source>
</evidence>
<dbReference type="RefSeq" id="WP_369704421.1">
    <property type="nucleotide sequence ID" value="NZ_JBGEWD010000008.1"/>
</dbReference>
<dbReference type="InterPro" id="IPR037051">
    <property type="entry name" value="4-carb_acid_sugar_kinase_N_sf"/>
</dbReference>
<dbReference type="Pfam" id="PF07005">
    <property type="entry name" value="SBD_N"/>
    <property type="match status" value="1"/>
</dbReference>
<feature type="domain" description="Four-carbon acid sugar kinase N-terminal" evidence="7">
    <location>
        <begin position="3"/>
        <end position="224"/>
    </location>
</feature>
<evidence type="ECO:0000259" key="8">
    <source>
        <dbReference type="Pfam" id="PF17042"/>
    </source>
</evidence>
<keyword evidence="2 9" id="KW-0808">Transferase</keyword>
<comment type="caution">
    <text evidence="9">The sequence shown here is derived from an EMBL/GenBank/DDBJ whole genome shotgun (WGS) entry which is preliminary data.</text>
</comment>
<dbReference type="SUPFAM" id="SSF142764">
    <property type="entry name" value="YgbK-like"/>
    <property type="match status" value="1"/>
</dbReference>
<dbReference type="Gene3D" id="3.40.980.20">
    <property type="entry name" value="Four-carbon acid sugar kinase, nucleotide binding domain"/>
    <property type="match status" value="1"/>
</dbReference>
<evidence type="ECO:0000313" key="10">
    <source>
        <dbReference type="Proteomes" id="UP001564657"/>
    </source>
</evidence>
<proteinExistence type="inferred from homology"/>
<dbReference type="EC" id="2.7.1.-" evidence="9"/>
<dbReference type="Gene3D" id="3.40.50.10840">
    <property type="entry name" value="Putative sugar-binding, N-terminal domain"/>
    <property type="match status" value="1"/>
</dbReference>
<evidence type="ECO:0000256" key="4">
    <source>
        <dbReference type="ARBA" id="ARBA00022777"/>
    </source>
</evidence>
<evidence type="ECO:0000256" key="1">
    <source>
        <dbReference type="ARBA" id="ARBA00005715"/>
    </source>
</evidence>
<evidence type="ECO:0000256" key="6">
    <source>
        <dbReference type="ARBA" id="ARBA00023277"/>
    </source>
</evidence>
<sequence>MKIAVISDDLTGASDCGGQLVQYGLNVSVILNWNKLSLKRNDAIICNTNSRDISGEEAYARVRDISECLKDKYFDMVYKKIDSTMRGNIGQEINAMQDVFQKDFVIIAPAYPKNGRQVINGVYYLNHKKLTETEVARDPKTPVKDSVVSEMIRNQSNRSVGHISHRDLDKGYEHVLECLINFKSNNIFYITVDTVDESDLKKITAFIKMTKFSVIWCGSAGLMEFLPPTYGFKEKMDRAEVLPENHHRILFVIGSVSKSSRKQLNELLLSTNTMGIEIKSTEVILSDKSRKYELDGIMEKVSDAVNLNKNIAIFSSAEVKETQKIGIKRGYSLIEISNMISKFLGEVSAYVIDKFKIKSLFVTGGDIAYQVFKRLDVSEFNLLGEVEPGIPFGKLKNEGEILAVTKAGSFGSESAMVKSISILQGNILKDVNRGCVIRGQQ</sequence>
<keyword evidence="10" id="KW-1185">Reference proteome</keyword>
<keyword evidence="6" id="KW-0119">Carbohydrate metabolism</keyword>
<accession>A0ABV4BP30</accession>
<name>A0ABV4BP30_9CLOT</name>
<evidence type="ECO:0000256" key="5">
    <source>
        <dbReference type="ARBA" id="ARBA00022840"/>
    </source>
</evidence>